<feature type="region of interest" description="Disordered" evidence="1">
    <location>
        <begin position="1"/>
        <end position="31"/>
    </location>
</feature>
<dbReference type="RefSeq" id="WP_230370060.1">
    <property type="nucleotide sequence ID" value="NZ_WLYX01000001.1"/>
</dbReference>
<reference evidence="3 4" key="1">
    <citation type="submission" date="2019-11" db="EMBL/GenBank/DDBJ databases">
        <title>Draft genome sequence of Paludibacterium sp. dN18-1.</title>
        <authorList>
            <person name="Im W.-T."/>
        </authorList>
    </citation>
    <scope>NUCLEOTIDE SEQUENCE [LARGE SCALE GENOMIC DNA]</scope>
    <source>
        <strain evidence="4">dN 18-1</strain>
    </source>
</reference>
<keyword evidence="2" id="KW-0812">Transmembrane</keyword>
<name>A0A844GA46_9NEIS</name>
<keyword evidence="2" id="KW-1133">Transmembrane helix</keyword>
<keyword evidence="2" id="KW-0472">Membrane</keyword>
<evidence type="ECO:0000256" key="1">
    <source>
        <dbReference type="SAM" id="MobiDB-lite"/>
    </source>
</evidence>
<sequence length="154" mass="17282">MDRDNPDLSGDTPDHVTGPLRAPGYTQSSTESDKAFNAQSRLYQQRHDHREWLFMAALAAAGIMVIGFMTFVSSVICWIWLHPDKKFDWHILLLGSALIIPPTMIVWNLMKQVFRSDGKLENGKKDDGGSGVLWTDVCKEALTVVKTVFSKSND</sequence>
<evidence type="ECO:0000313" key="4">
    <source>
        <dbReference type="Proteomes" id="UP000446658"/>
    </source>
</evidence>
<evidence type="ECO:0000313" key="3">
    <source>
        <dbReference type="EMBL" id="MTD33253.1"/>
    </source>
</evidence>
<gene>
    <name evidence="3" type="ORF">GKE73_09185</name>
</gene>
<evidence type="ECO:0000256" key="2">
    <source>
        <dbReference type="SAM" id="Phobius"/>
    </source>
</evidence>
<evidence type="ECO:0008006" key="5">
    <source>
        <dbReference type="Google" id="ProtNLM"/>
    </source>
</evidence>
<feature type="transmembrane region" description="Helical" evidence="2">
    <location>
        <begin position="52"/>
        <end position="81"/>
    </location>
</feature>
<proteinExistence type="predicted"/>
<accession>A0A844GA46</accession>
<protein>
    <recommendedName>
        <fullName evidence="5">Transmembrane protein</fullName>
    </recommendedName>
</protein>
<dbReference type="AlphaFoldDB" id="A0A844GA46"/>
<dbReference type="Proteomes" id="UP000446658">
    <property type="component" value="Unassembled WGS sequence"/>
</dbReference>
<organism evidence="3 4">
    <name type="scientific">Paludibacterium denitrificans</name>
    <dbReference type="NCBI Taxonomy" id="2675226"/>
    <lineage>
        <taxon>Bacteria</taxon>
        <taxon>Pseudomonadati</taxon>
        <taxon>Pseudomonadota</taxon>
        <taxon>Betaproteobacteria</taxon>
        <taxon>Neisseriales</taxon>
        <taxon>Chromobacteriaceae</taxon>
        <taxon>Paludibacterium</taxon>
    </lineage>
</organism>
<comment type="caution">
    <text evidence="3">The sequence shown here is derived from an EMBL/GenBank/DDBJ whole genome shotgun (WGS) entry which is preliminary data.</text>
</comment>
<dbReference type="EMBL" id="WLYX01000001">
    <property type="protein sequence ID" value="MTD33253.1"/>
    <property type="molecule type" value="Genomic_DNA"/>
</dbReference>
<keyword evidence="4" id="KW-1185">Reference proteome</keyword>
<feature type="transmembrane region" description="Helical" evidence="2">
    <location>
        <begin position="87"/>
        <end position="110"/>
    </location>
</feature>